<reference evidence="2" key="1">
    <citation type="submission" date="2013-11" db="EMBL/GenBank/DDBJ databases">
        <title>Genome sequence of the fusiform rust pathogen reveals effectors for host alternation and coevolution with pine.</title>
        <authorList>
            <consortium name="DOE Joint Genome Institute"/>
            <person name="Smith K."/>
            <person name="Pendleton A."/>
            <person name="Kubisiak T."/>
            <person name="Anderson C."/>
            <person name="Salamov A."/>
            <person name="Aerts A."/>
            <person name="Riley R."/>
            <person name="Clum A."/>
            <person name="Lindquist E."/>
            <person name="Ence D."/>
            <person name="Campbell M."/>
            <person name="Kronenberg Z."/>
            <person name="Feau N."/>
            <person name="Dhillon B."/>
            <person name="Hamelin R."/>
            <person name="Burleigh J."/>
            <person name="Smith J."/>
            <person name="Yandell M."/>
            <person name="Nelson C."/>
            <person name="Grigoriev I."/>
            <person name="Davis J."/>
        </authorList>
    </citation>
    <scope>NUCLEOTIDE SEQUENCE</scope>
    <source>
        <strain evidence="2">G11</strain>
    </source>
</reference>
<name>A0A9P6N7W6_9BASI</name>
<dbReference type="Proteomes" id="UP000886653">
    <property type="component" value="Unassembled WGS sequence"/>
</dbReference>
<evidence type="ECO:0008006" key="4">
    <source>
        <dbReference type="Google" id="ProtNLM"/>
    </source>
</evidence>
<comment type="caution">
    <text evidence="2">The sequence shown here is derived from an EMBL/GenBank/DDBJ whole genome shotgun (WGS) entry which is preliminary data.</text>
</comment>
<protein>
    <recommendedName>
        <fullName evidence="4">Secreted protein</fullName>
    </recommendedName>
</protein>
<organism evidence="2 3">
    <name type="scientific">Cronartium quercuum f. sp. fusiforme G11</name>
    <dbReference type="NCBI Taxonomy" id="708437"/>
    <lineage>
        <taxon>Eukaryota</taxon>
        <taxon>Fungi</taxon>
        <taxon>Dikarya</taxon>
        <taxon>Basidiomycota</taxon>
        <taxon>Pucciniomycotina</taxon>
        <taxon>Pucciniomycetes</taxon>
        <taxon>Pucciniales</taxon>
        <taxon>Coleosporiaceae</taxon>
        <taxon>Cronartium</taxon>
    </lineage>
</organism>
<sequence>MYMSMFYLSLCCSCIYSHPATLPPTTCTVPQLLCLPLIRSHSPLTTVSLHYTTTTCLWLPPLTLDPIASNLYPLAPIASRSQYSHPSITTIQNLTI</sequence>
<dbReference type="AlphaFoldDB" id="A0A9P6N7W6"/>
<gene>
    <name evidence="2" type="ORF">CROQUDRAFT_667178</name>
</gene>
<evidence type="ECO:0000313" key="3">
    <source>
        <dbReference type="Proteomes" id="UP000886653"/>
    </source>
</evidence>
<evidence type="ECO:0000313" key="2">
    <source>
        <dbReference type="EMBL" id="KAG0138871.1"/>
    </source>
</evidence>
<dbReference type="EMBL" id="MU168339">
    <property type="protein sequence ID" value="KAG0138871.1"/>
    <property type="molecule type" value="Genomic_DNA"/>
</dbReference>
<evidence type="ECO:0000256" key="1">
    <source>
        <dbReference type="SAM" id="SignalP"/>
    </source>
</evidence>
<accession>A0A9P6N7W6</accession>
<proteinExistence type="predicted"/>
<feature type="signal peptide" evidence="1">
    <location>
        <begin position="1"/>
        <end position="17"/>
    </location>
</feature>
<feature type="chain" id="PRO_5040363617" description="Secreted protein" evidence="1">
    <location>
        <begin position="18"/>
        <end position="96"/>
    </location>
</feature>
<keyword evidence="3" id="KW-1185">Reference proteome</keyword>
<keyword evidence="1" id="KW-0732">Signal</keyword>